<dbReference type="SUPFAM" id="SSF48371">
    <property type="entry name" value="ARM repeat"/>
    <property type="match status" value="1"/>
</dbReference>
<comment type="similarity">
    <text evidence="1">Belongs to the SAPS family.</text>
</comment>
<name>A0A4S8J3R9_MUSBA</name>
<organism evidence="3 4">
    <name type="scientific">Musa balbisiana</name>
    <name type="common">Banana</name>
    <dbReference type="NCBI Taxonomy" id="52838"/>
    <lineage>
        <taxon>Eukaryota</taxon>
        <taxon>Viridiplantae</taxon>
        <taxon>Streptophyta</taxon>
        <taxon>Embryophyta</taxon>
        <taxon>Tracheophyta</taxon>
        <taxon>Spermatophyta</taxon>
        <taxon>Magnoliopsida</taxon>
        <taxon>Liliopsida</taxon>
        <taxon>Zingiberales</taxon>
        <taxon>Musaceae</taxon>
        <taxon>Musa</taxon>
    </lineage>
</organism>
<feature type="compositionally biased region" description="Basic and acidic residues" evidence="2">
    <location>
        <begin position="976"/>
        <end position="996"/>
    </location>
</feature>
<dbReference type="PANTHER" id="PTHR12634">
    <property type="entry name" value="SIT4 YEAST -ASSOCIATING PROTEIN-RELATED"/>
    <property type="match status" value="1"/>
</dbReference>
<dbReference type="GO" id="GO:0019888">
    <property type="term" value="F:protein phosphatase regulator activity"/>
    <property type="evidence" value="ECO:0007669"/>
    <property type="project" value="TreeGrafter"/>
</dbReference>
<gene>
    <name evidence="3" type="ORF">C4D60_Mb11t12470</name>
</gene>
<evidence type="ECO:0000256" key="1">
    <source>
        <dbReference type="ARBA" id="ARBA00006180"/>
    </source>
</evidence>
<sequence>MVPPELGVRALSGGSTAQCQVSGGGTASTPKSEEVTHFGSNSEAIWAYKYLTLFCMKGVRPYPPRLSPSSSSSSQSLLDFDPLGALPSSSPIDDQFASSSFSGSRSFAVHRSAPPSRSPHRGADRGSRVLFPSLGSSCCVRGIRRPNWRAGARVRNPRSGVGASEELSGSFDLAAFTMFWRMTGLSQASPVDAILEKENFTLEDLLDEDEIIQECKALNTRLINFLREKVQVEQLLHYITEEPPEDADKKHSFKFPFIACEIFTCEVDIILRALVDDGQLMDKLFSFLKPDHPHSTLLAGYFSKVVICLMMRKTGLFLSYVQGHPEIIRELVDLIGITSIMEVLIRLIGADENMHSNYTDTIQCLEDADILEMIVDKFRSSDSPEVHSNVAEILCAITRCAPPALAAKICSPSYVGRLFHHALEDSRPKSVLVHALSFCICLLDPKRLVASSYQAFRSQLTHGSLVIASQETVEGMLGRLGDLLKLLDITSSDSDLPATYGKLQPPLGKQRLKIVEFISVLLTIGSEAVEKELIRLGAIKHVIDLFFEYPFNSFLHHHVENVIGSCLEKKQPSLSTDSFKATVSAEGRIPPRIGNIGHMTRIANKLVHLGNNRSIIQTHLQENSDWVDWHSNVLLKRNSVENVHQWACGRPTTLQDRVRDSDDEDFRDRDFDVAALANNLSQAFRLGIYTNDDIEEAQGSFERDDDEVWYNVTVNAFCFCCQFSKGFLVMEWVSLDFLLFHFSFYYPNLNEDVYFDDESAEVVISSLRLGDDQDSSIFTNSNWFAFENDRGVNDRLTDSPTSSSPNSNEKSPYVDEPDEVVIGDNKDLNDTGTSLQATVLGTTSGETQATVSGNGPINEPKEGTSVSSEDEKPQGWVEWRETPGSDIAGINPTADIPNGQFEMEKDVDNEVTLSTDDCQPSSGDAETERPAVDEGGSPGPTDVPAEELPESSKGNLCGDSPVSPQITNTGLSSEPLGHESAAEDSEHERTADNVGK</sequence>
<dbReference type="GO" id="GO:0019903">
    <property type="term" value="F:protein phosphatase binding"/>
    <property type="evidence" value="ECO:0007669"/>
    <property type="project" value="InterPro"/>
</dbReference>
<feature type="region of interest" description="Disordered" evidence="2">
    <location>
        <begin position="794"/>
        <end position="996"/>
    </location>
</feature>
<dbReference type="PANTHER" id="PTHR12634:SF37">
    <property type="entry name" value="SIT4 PHOSPHATASE-ASSOCIATED FAMILY PROTEIN"/>
    <property type="match status" value="1"/>
</dbReference>
<feature type="region of interest" description="Disordered" evidence="2">
    <location>
        <begin position="12"/>
        <end position="35"/>
    </location>
</feature>
<evidence type="ECO:0000313" key="4">
    <source>
        <dbReference type="Proteomes" id="UP000317650"/>
    </source>
</evidence>
<reference evidence="3 4" key="1">
    <citation type="journal article" date="2019" name="Nat. Plants">
        <title>Genome sequencing of Musa balbisiana reveals subgenome evolution and function divergence in polyploid bananas.</title>
        <authorList>
            <person name="Yao X."/>
        </authorList>
    </citation>
    <scope>NUCLEOTIDE SEQUENCE [LARGE SCALE GENOMIC DNA]</scope>
    <source>
        <strain evidence="4">cv. DH-PKW</strain>
        <tissue evidence="3">Leaves</tissue>
    </source>
</reference>
<feature type="compositionally biased region" description="Basic and acidic residues" evidence="2">
    <location>
        <begin position="869"/>
        <end position="883"/>
    </location>
</feature>
<feature type="compositionally biased region" description="Low complexity" evidence="2">
    <location>
        <begin position="799"/>
        <end position="811"/>
    </location>
</feature>
<dbReference type="EMBL" id="PYDT01000007">
    <property type="protein sequence ID" value="THU55985.1"/>
    <property type="molecule type" value="Genomic_DNA"/>
</dbReference>
<evidence type="ECO:0000256" key="2">
    <source>
        <dbReference type="SAM" id="MobiDB-lite"/>
    </source>
</evidence>
<evidence type="ECO:0000313" key="3">
    <source>
        <dbReference type="EMBL" id="THU55985.1"/>
    </source>
</evidence>
<dbReference type="InterPro" id="IPR016024">
    <property type="entry name" value="ARM-type_fold"/>
</dbReference>
<feature type="compositionally biased region" description="Polar residues" evidence="2">
    <location>
        <begin position="962"/>
        <end position="972"/>
    </location>
</feature>
<protein>
    <submittedName>
        <fullName evidence="3">Uncharacterized protein</fullName>
    </submittedName>
</protein>
<accession>A0A4S8J3R9</accession>
<feature type="region of interest" description="Disordered" evidence="2">
    <location>
        <begin position="107"/>
        <end position="128"/>
    </location>
</feature>
<comment type="caution">
    <text evidence="3">The sequence shown here is derived from an EMBL/GenBank/DDBJ whole genome shotgun (WGS) entry which is preliminary data.</text>
</comment>
<dbReference type="InterPro" id="IPR007587">
    <property type="entry name" value="SAPS"/>
</dbReference>
<dbReference type="STRING" id="52838.A0A4S8J3R9"/>
<feature type="compositionally biased region" description="Polar residues" evidence="2">
    <location>
        <begin position="911"/>
        <end position="924"/>
    </location>
</feature>
<keyword evidence="4" id="KW-1185">Reference proteome</keyword>
<proteinExistence type="inferred from homology"/>
<dbReference type="AlphaFoldDB" id="A0A4S8J3R9"/>
<dbReference type="Proteomes" id="UP000317650">
    <property type="component" value="Chromosome 11"/>
</dbReference>
<feature type="compositionally biased region" description="Polar residues" evidence="2">
    <location>
        <begin position="830"/>
        <end position="855"/>
    </location>
</feature>
<dbReference type="Pfam" id="PF04499">
    <property type="entry name" value="SAPS"/>
    <property type="match status" value="1"/>
</dbReference>